<protein>
    <submittedName>
        <fullName evidence="2">Uncharacterized protein</fullName>
    </submittedName>
</protein>
<evidence type="ECO:0000313" key="2">
    <source>
        <dbReference type="EMBL" id="KEQ67535.1"/>
    </source>
</evidence>
<accession>A0A074W347</accession>
<evidence type="ECO:0000256" key="1">
    <source>
        <dbReference type="SAM" id="MobiDB-lite"/>
    </source>
</evidence>
<dbReference type="Proteomes" id="UP000030672">
    <property type="component" value="Unassembled WGS sequence"/>
</dbReference>
<reference evidence="2 3" key="1">
    <citation type="journal article" date="2014" name="BMC Genomics">
        <title>Genome sequencing of four Aureobasidium pullulans varieties: biotechnological potential, stress tolerance, and description of new species.</title>
        <authorList>
            <person name="Gostin Ar C."/>
            <person name="Ohm R.A."/>
            <person name="Kogej T."/>
            <person name="Sonjak S."/>
            <person name="Turk M."/>
            <person name="Zajc J."/>
            <person name="Zalar P."/>
            <person name="Grube M."/>
            <person name="Sun H."/>
            <person name="Han J."/>
            <person name="Sharma A."/>
            <person name="Chiniquy J."/>
            <person name="Ngan C.Y."/>
            <person name="Lipzen A."/>
            <person name="Barry K."/>
            <person name="Grigoriev I.V."/>
            <person name="Gunde-Cimerman N."/>
        </authorList>
    </citation>
    <scope>NUCLEOTIDE SEQUENCE [LARGE SCALE GENOMIC DNA]</scope>
    <source>
        <strain evidence="2 3">CBS 110374</strain>
    </source>
</reference>
<proteinExistence type="predicted"/>
<gene>
    <name evidence="2" type="ORF">M437DRAFT_36820</name>
</gene>
<dbReference type="HOGENOM" id="CLU_033551_0_0_1"/>
<keyword evidence="3" id="KW-1185">Reference proteome</keyword>
<dbReference type="RefSeq" id="XP_040884558.1">
    <property type="nucleotide sequence ID" value="XM_041019516.1"/>
</dbReference>
<sequence length="358" mass="39972">MEDQNGGDYQHYLSRSRAAQISAHYNTTTSTSSAGLFKTPQLPQHTTSKSRAQPLAYASYLGDEHVVSSPLYDGYHHGGSPSLNYNNYVAHQQSLSPSFENADFVYGYQQVPRAHNSPHYTQHAMPSMNISSYYGMPHAAQPFPASTAPLHDLHSTTAGSGLYDTVSFDHQVFQISGFTDTSDGHDSYHSKGHAQQSAIGQKYAGNLYELFNQYQVHTMEIFTLVRDRQLKPTASLLLQISKFLIGNVEALGLDRDDKTQYQERLKLWDTFNQCWLTVLHSQHKTTQIMARTGQQLPLGQSTLDFDDLEVLGQEIVQLCDGIEKTGLVDYQMGVAEERIVDLLLKCLDAARQCSQATP</sequence>
<dbReference type="AlphaFoldDB" id="A0A074W347"/>
<feature type="region of interest" description="Disordered" evidence="1">
    <location>
        <begin position="30"/>
        <end position="49"/>
    </location>
</feature>
<dbReference type="GeneID" id="63912889"/>
<dbReference type="EMBL" id="KL584824">
    <property type="protein sequence ID" value="KEQ67535.1"/>
    <property type="molecule type" value="Genomic_DNA"/>
</dbReference>
<evidence type="ECO:0000313" key="3">
    <source>
        <dbReference type="Proteomes" id="UP000030672"/>
    </source>
</evidence>
<name>A0A074W347_AURM1</name>
<organism evidence="2 3">
    <name type="scientific">Aureobasidium melanogenum (strain CBS 110374)</name>
    <name type="common">Aureobasidium pullulans var. melanogenum</name>
    <dbReference type="NCBI Taxonomy" id="1043003"/>
    <lineage>
        <taxon>Eukaryota</taxon>
        <taxon>Fungi</taxon>
        <taxon>Dikarya</taxon>
        <taxon>Ascomycota</taxon>
        <taxon>Pezizomycotina</taxon>
        <taxon>Dothideomycetes</taxon>
        <taxon>Dothideomycetidae</taxon>
        <taxon>Dothideales</taxon>
        <taxon>Saccotheciaceae</taxon>
        <taxon>Aureobasidium</taxon>
    </lineage>
</organism>